<comment type="caution">
    <text evidence="1">The sequence shown here is derived from an EMBL/GenBank/DDBJ whole genome shotgun (WGS) entry which is preliminary data.</text>
</comment>
<dbReference type="RefSeq" id="WP_125500354.1">
    <property type="nucleotide sequence ID" value="NZ_BMVZ01000010.1"/>
</dbReference>
<dbReference type="EMBL" id="JAATEL010000033">
    <property type="protein sequence ID" value="NJP17093.1"/>
    <property type="molecule type" value="Genomic_DNA"/>
</dbReference>
<name>A0ABX0Z1F3_STRTL</name>
<accession>A0ABX0Z1F3</accession>
<organism evidence="1 2">
    <name type="scientific">Streptomyces thermoviolaceus subsp. thermoviolaceus</name>
    <dbReference type="NCBI Taxonomy" id="66860"/>
    <lineage>
        <taxon>Bacteria</taxon>
        <taxon>Bacillati</taxon>
        <taxon>Actinomycetota</taxon>
        <taxon>Actinomycetes</taxon>
        <taxon>Kitasatosporales</taxon>
        <taxon>Streptomycetaceae</taxon>
        <taxon>Streptomyces</taxon>
    </lineage>
</organism>
<reference evidence="1 2" key="1">
    <citation type="submission" date="2020-03" db="EMBL/GenBank/DDBJ databases">
        <title>WGS of actinomycetes isolated from Thailand.</title>
        <authorList>
            <person name="Thawai C."/>
        </authorList>
    </citation>
    <scope>NUCLEOTIDE SEQUENCE [LARGE SCALE GENOMIC DNA]</scope>
    <source>
        <strain evidence="1 2">NBRC 13905</strain>
    </source>
</reference>
<keyword evidence="2" id="KW-1185">Reference proteome</keyword>
<evidence type="ECO:0000313" key="1">
    <source>
        <dbReference type="EMBL" id="NJP17093.1"/>
    </source>
</evidence>
<protein>
    <submittedName>
        <fullName evidence="1">Uncharacterized protein</fullName>
    </submittedName>
</protein>
<evidence type="ECO:0000313" key="2">
    <source>
        <dbReference type="Proteomes" id="UP000635996"/>
    </source>
</evidence>
<proteinExistence type="predicted"/>
<gene>
    <name evidence="1" type="ORF">HCJ95_23150</name>
</gene>
<sequence length="95" mass="10619">MEIPKVGKRIRTSLERHGYSLQGQPDPRTGEATVHVVRENGQQTSYVGHVDHYLGVWHAFAVVRPAAVYPEDAFGQFDSFEEALLSVLVNFTHVA</sequence>
<dbReference type="Proteomes" id="UP000635996">
    <property type="component" value="Unassembled WGS sequence"/>
</dbReference>